<sequence>MTVPALQFSHDQAEAYDRIAELLRSVGVDLTDGSVTPPKPGKQQVLAVTGKAGSGKTLLLAELYKALEAGGVEVVSSDFEGRKRKERRTLAILAPTNKAASVLRMRGVPATTIHRILYTPVYDPEYERIAEWLAGSGERPQIEGLTDLALDRAHAFYQIHKSVPGAFAAAGLRGSDFITGWKRREEGLDIGFIDEASMLDEKQFNDLKEIFPTLVLFGDPAQLAPVGLSGEMIFERLPAPSRLVLNRIHRQEADNPILDLAHALADPELGFEAFERMVEEAARKDERVVWAPRVEVDLMARSPVLVWRNATRIRLINAFRAVHGAPEDELLEGEPLICDGLELPLKHRKKRLDLEARGLIKGAQVIYLGPGRKPGFSRLHVMGAEDPQVSAASIVKIEKPGEEEPFIPFAARMGAVFLHGAAVTIHKAQGSQWENVQVFAPDLYAAARMGRIEAGQPLWKRLAYVAITRAEQRLFWVVRARLSKPEGPLRVDDLRAAPAAQLVLQPDSTEDA</sequence>
<dbReference type="Gene3D" id="3.40.50.300">
    <property type="entry name" value="P-loop containing nucleotide triphosphate hydrolases"/>
    <property type="match status" value="2"/>
</dbReference>
<dbReference type="InterPro" id="IPR050534">
    <property type="entry name" value="Coronavir_polyprotein_1ab"/>
</dbReference>
<evidence type="ECO:0000259" key="3">
    <source>
        <dbReference type="SMART" id="SM00382"/>
    </source>
</evidence>
<dbReference type="InterPro" id="IPR003593">
    <property type="entry name" value="AAA+_ATPase"/>
</dbReference>
<accession>A0A1H9D8X4</accession>
<name>A0A1H9D8X4_9RHOB</name>
<evidence type="ECO:0000256" key="1">
    <source>
        <dbReference type="ARBA" id="ARBA00022741"/>
    </source>
</evidence>
<dbReference type="Proteomes" id="UP000198634">
    <property type="component" value="Unassembled WGS sequence"/>
</dbReference>
<reference evidence="4 5" key="1">
    <citation type="submission" date="2016-10" db="EMBL/GenBank/DDBJ databases">
        <authorList>
            <person name="de Groot N.N."/>
        </authorList>
    </citation>
    <scope>NUCLEOTIDE SEQUENCE [LARGE SCALE GENOMIC DNA]</scope>
    <source>
        <strain evidence="4 5">DSM 22007</strain>
    </source>
</reference>
<evidence type="ECO:0000256" key="2">
    <source>
        <dbReference type="ARBA" id="ARBA00022840"/>
    </source>
</evidence>
<organism evidence="4 5">
    <name type="scientific">Thalassovita taeanensis</name>
    <dbReference type="NCBI Taxonomy" id="657014"/>
    <lineage>
        <taxon>Bacteria</taxon>
        <taxon>Pseudomonadati</taxon>
        <taxon>Pseudomonadota</taxon>
        <taxon>Alphaproteobacteria</taxon>
        <taxon>Rhodobacterales</taxon>
        <taxon>Roseobacteraceae</taxon>
        <taxon>Thalassovita</taxon>
    </lineage>
</organism>
<dbReference type="Pfam" id="PF13604">
    <property type="entry name" value="AAA_30"/>
    <property type="match status" value="1"/>
</dbReference>
<dbReference type="FunFam" id="3.40.50.300:FF:001347">
    <property type="entry name" value="Putative ATPase"/>
    <property type="match status" value="1"/>
</dbReference>
<keyword evidence="2" id="KW-0067">ATP-binding</keyword>
<dbReference type="Pfam" id="PF13538">
    <property type="entry name" value="UvrD_C_2"/>
    <property type="match status" value="1"/>
</dbReference>
<dbReference type="SMART" id="SM00382">
    <property type="entry name" value="AAA"/>
    <property type="match status" value="1"/>
</dbReference>
<dbReference type="CDD" id="cd18809">
    <property type="entry name" value="SF1_C_RecD"/>
    <property type="match status" value="1"/>
</dbReference>
<protein>
    <submittedName>
        <fullName evidence="4">Exodeoxyribonuclease-5</fullName>
    </submittedName>
</protein>
<dbReference type="SUPFAM" id="SSF52540">
    <property type="entry name" value="P-loop containing nucleoside triphosphate hydrolases"/>
    <property type="match status" value="1"/>
</dbReference>
<dbReference type="RefSeq" id="WP_090269162.1">
    <property type="nucleotide sequence ID" value="NZ_FOEP01000004.1"/>
</dbReference>
<dbReference type="PANTHER" id="PTHR43788">
    <property type="entry name" value="DNA2/NAM7 HELICASE FAMILY MEMBER"/>
    <property type="match status" value="1"/>
</dbReference>
<proteinExistence type="predicted"/>
<evidence type="ECO:0000313" key="5">
    <source>
        <dbReference type="Proteomes" id="UP000198634"/>
    </source>
</evidence>
<dbReference type="AlphaFoldDB" id="A0A1H9D8X4"/>
<dbReference type="GO" id="GO:0003678">
    <property type="term" value="F:DNA helicase activity"/>
    <property type="evidence" value="ECO:0007669"/>
    <property type="project" value="UniProtKB-ARBA"/>
</dbReference>
<keyword evidence="1" id="KW-0547">Nucleotide-binding</keyword>
<dbReference type="OrthoDB" id="9803432at2"/>
<dbReference type="InterPro" id="IPR027785">
    <property type="entry name" value="UvrD-like_helicase_C"/>
</dbReference>
<dbReference type="GO" id="GO:0005524">
    <property type="term" value="F:ATP binding"/>
    <property type="evidence" value="ECO:0007669"/>
    <property type="project" value="UniProtKB-KW"/>
</dbReference>
<dbReference type="EMBL" id="FOEP01000004">
    <property type="protein sequence ID" value="SEQ09935.1"/>
    <property type="molecule type" value="Genomic_DNA"/>
</dbReference>
<dbReference type="InterPro" id="IPR027417">
    <property type="entry name" value="P-loop_NTPase"/>
</dbReference>
<keyword evidence="5" id="KW-1185">Reference proteome</keyword>
<gene>
    <name evidence="4" type="ORF">SAMN04488092_10458</name>
</gene>
<evidence type="ECO:0000313" key="4">
    <source>
        <dbReference type="EMBL" id="SEQ09935.1"/>
    </source>
</evidence>
<dbReference type="STRING" id="657014.SAMN04488092_10458"/>
<feature type="domain" description="AAA+ ATPase" evidence="3">
    <location>
        <begin position="42"/>
        <end position="283"/>
    </location>
</feature>
<dbReference type="PANTHER" id="PTHR43788:SF6">
    <property type="entry name" value="DNA HELICASE B"/>
    <property type="match status" value="1"/>
</dbReference>